<dbReference type="Proteomes" id="UP000507470">
    <property type="component" value="Unassembled WGS sequence"/>
</dbReference>
<feature type="region of interest" description="Disordered" evidence="1">
    <location>
        <begin position="1"/>
        <end position="70"/>
    </location>
</feature>
<keyword evidence="3" id="KW-1185">Reference proteome</keyword>
<evidence type="ECO:0000313" key="3">
    <source>
        <dbReference type="Proteomes" id="UP000507470"/>
    </source>
</evidence>
<feature type="region of interest" description="Disordered" evidence="1">
    <location>
        <begin position="136"/>
        <end position="215"/>
    </location>
</feature>
<reference evidence="2 3" key="1">
    <citation type="submission" date="2020-06" db="EMBL/GenBank/DDBJ databases">
        <authorList>
            <person name="Li R."/>
            <person name="Bekaert M."/>
        </authorList>
    </citation>
    <scope>NUCLEOTIDE SEQUENCE [LARGE SCALE GENOMIC DNA]</scope>
    <source>
        <strain evidence="3">wild</strain>
    </source>
</reference>
<accession>A0A6J8BW60</accession>
<feature type="compositionally biased region" description="Basic and acidic residues" evidence="1">
    <location>
        <begin position="206"/>
        <end position="215"/>
    </location>
</feature>
<evidence type="ECO:0000256" key="1">
    <source>
        <dbReference type="SAM" id="MobiDB-lite"/>
    </source>
</evidence>
<protein>
    <submittedName>
        <fullName evidence="2">Uncharacterized protein</fullName>
    </submittedName>
</protein>
<proteinExistence type="predicted"/>
<feature type="compositionally biased region" description="Polar residues" evidence="1">
    <location>
        <begin position="1"/>
        <end position="25"/>
    </location>
</feature>
<dbReference type="EMBL" id="CACVKT020004142">
    <property type="protein sequence ID" value="CAC5388233.1"/>
    <property type="molecule type" value="Genomic_DNA"/>
</dbReference>
<feature type="compositionally biased region" description="Acidic residues" evidence="1">
    <location>
        <begin position="153"/>
        <end position="174"/>
    </location>
</feature>
<evidence type="ECO:0000313" key="2">
    <source>
        <dbReference type="EMBL" id="CAC5388233.1"/>
    </source>
</evidence>
<name>A0A6J8BW60_MYTCO</name>
<gene>
    <name evidence="2" type="ORF">MCOR_23512</name>
</gene>
<sequence length="215" mass="24625">MINQHTQKVTSLEQQNAPQRYSPQFNRGYRGNDRVFGRGRSHPPRSTDNWQSPIGNGNWQSSRGTGNHQKMQVTGIRGQLTNNNNHQIHQPLKIPNINLHNNRDINRNLSRTRTLHRNIRLPIGFIYDKEKPLHKSTKDIKHSLKRQDKPEEGSDSDTTSEDEIITVDPFDPDVDETRLGDNNSEAVETTDLHEDANTATQAEQEESVHIESRGK</sequence>
<dbReference type="AlphaFoldDB" id="A0A6J8BW60"/>
<organism evidence="2 3">
    <name type="scientific">Mytilus coruscus</name>
    <name type="common">Sea mussel</name>
    <dbReference type="NCBI Taxonomy" id="42192"/>
    <lineage>
        <taxon>Eukaryota</taxon>
        <taxon>Metazoa</taxon>
        <taxon>Spiralia</taxon>
        <taxon>Lophotrochozoa</taxon>
        <taxon>Mollusca</taxon>
        <taxon>Bivalvia</taxon>
        <taxon>Autobranchia</taxon>
        <taxon>Pteriomorphia</taxon>
        <taxon>Mytilida</taxon>
        <taxon>Mytiloidea</taxon>
        <taxon>Mytilidae</taxon>
        <taxon>Mytilinae</taxon>
        <taxon>Mytilus</taxon>
    </lineage>
</organism>
<feature type="compositionally biased region" description="Basic and acidic residues" evidence="1">
    <location>
        <begin position="136"/>
        <end position="152"/>
    </location>
</feature>
<feature type="compositionally biased region" description="Polar residues" evidence="1">
    <location>
        <begin position="44"/>
        <end position="70"/>
    </location>
</feature>